<evidence type="ECO:0000313" key="3">
    <source>
        <dbReference type="Proteomes" id="UP000184188"/>
    </source>
</evidence>
<evidence type="ECO:0000256" key="1">
    <source>
        <dbReference type="SAM" id="MobiDB-lite"/>
    </source>
</evidence>
<feature type="compositionally biased region" description="Basic and acidic residues" evidence="1">
    <location>
        <begin position="31"/>
        <end position="51"/>
    </location>
</feature>
<protein>
    <submittedName>
        <fullName evidence="2">Uncharacterized protein</fullName>
    </submittedName>
</protein>
<dbReference type="GeneID" id="34611752"/>
<keyword evidence="3" id="KW-1185">Reference proteome</keyword>
<name>A0A1L9S4U7_9EURO</name>
<gene>
    <name evidence="2" type="ORF">ASPZODRAFT_147704</name>
</gene>
<dbReference type="AlphaFoldDB" id="A0A1L9S4U7"/>
<feature type="region of interest" description="Disordered" evidence="1">
    <location>
        <begin position="1"/>
        <end position="51"/>
    </location>
</feature>
<dbReference type="SUPFAM" id="SSF90257">
    <property type="entry name" value="Myosin rod fragments"/>
    <property type="match status" value="1"/>
</dbReference>
<organism evidence="2 3">
    <name type="scientific">Penicilliopsis zonata CBS 506.65</name>
    <dbReference type="NCBI Taxonomy" id="1073090"/>
    <lineage>
        <taxon>Eukaryota</taxon>
        <taxon>Fungi</taxon>
        <taxon>Dikarya</taxon>
        <taxon>Ascomycota</taxon>
        <taxon>Pezizomycotina</taxon>
        <taxon>Eurotiomycetes</taxon>
        <taxon>Eurotiomycetidae</taxon>
        <taxon>Eurotiales</taxon>
        <taxon>Aspergillaceae</taxon>
        <taxon>Penicilliopsis</taxon>
    </lineage>
</organism>
<reference evidence="3" key="1">
    <citation type="journal article" date="2017" name="Genome Biol.">
        <title>Comparative genomics reveals high biological diversity and specific adaptations in the industrially and medically important fungal genus Aspergillus.</title>
        <authorList>
            <person name="de Vries R.P."/>
            <person name="Riley R."/>
            <person name="Wiebenga A."/>
            <person name="Aguilar-Osorio G."/>
            <person name="Amillis S."/>
            <person name="Uchima C.A."/>
            <person name="Anderluh G."/>
            <person name="Asadollahi M."/>
            <person name="Askin M."/>
            <person name="Barry K."/>
            <person name="Battaglia E."/>
            <person name="Bayram O."/>
            <person name="Benocci T."/>
            <person name="Braus-Stromeyer S.A."/>
            <person name="Caldana C."/>
            <person name="Canovas D."/>
            <person name="Cerqueira G.C."/>
            <person name="Chen F."/>
            <person name="Chen W."/>
            <person name="Choi C."/>
            <person name="Clum A."/>
            <person name="Dos Santos R.A."/>
            <person name="Damasio A.R."/>
            <person name="Diallinas G."/>
            <person name="Emri T."/>
            <person name="Fekete E."/>
            <person name="Flipphi M."/>
            <person name="Freyberg S."/>
            <person name="Gallo A."/>
            <person name="Gournas C."/>
            <person name="Habgood R."/>
            <person name="Hainaut M."/>
            <person name="Harispe M.L."/>
            <person name="Henrissat B."/>
            <person name="Hilden K.S."/>
            <person name="Hope R."/>
            <person name="Hossain A."/>
            <person name="Karabika E."/>
            <person name="Karaffa L."/>
            <person name="Karanyi Z."/>
            <person name="Krasevec N."/>
            <person name="Kuo A."/>
            <person name="Kusch H."/>
            <person name="LaButti K."/>
            <person name="Lagendijk E.L."/>
            <person name="Lapidus A."/>
            <person name="Levasseur A."/>
            <person name="Lindquist E."/>
            <person name="Lipzen A."/>
            <person name="Logrieco A.F."/>
            <person name="MacCabe A."/>
            <person name="Maekelae M.R."/>
            <person name="Malavazi I."/>
            <person name="Melin P."/>
            <person name="Meyer V."/>
            <person name="Mielnichuk N."/>
            <person name="Miskei M."/>
            <person name="Molnar A.P."/>
            <person name="Mule G."/>
            <person name="Ngan C.Y."/>
            <person name="Orejas M."/>
            <person name="Orosz E."/>
            <person name="Ouedraogo J.P."/>
            <person name="Overkamp K.M."/>
            <person name="Park H.-S."/>
            <person name="Perrone G."/>
            <person name="Piumi F."/>
            <person name="Punt P.J."/>
            <person name="Ram A.F."/>
            <person name="Ramon A."/>
            <person name="Rauscher S."/>
            <person name="Record E."/>
            <person name="Riano-Pachon D.M."/>
            <person name="Robert V."/>
            <person name="Roehrig J."/>
            <person name="Ruller R."/>
            <person name="Salamov A."/>
            <person name="Salih N.S."/>
            <person name="Samson R.A."/>
            <person name="Sandor E."/>
            <person name="Sanguinetti M."/>
            <person name="Schuetze T."/>
            <person name="Sepcic K."/>
            <person name="Shelest E."/>
            <person name="Sherlock G."/>
            <person name="Sophianopoulou V."/>
            <person name="Squina F.M."/>
            <person name="Sun H."/>
            <person name="Susca A."/>
            <person name="Todd R.B."/>
            <person name="Tsang A."/>
            <person name="Unkles S.E."/>
            <person name="van de Wiele N."/>
            <person name="van Rossen-Uffink D."/>
            <person name="Oliveira J.V."/>
            <person name="Vesth T.C."/>
            <person name="Visser J."/>
            <person name="Yu J.-H."/>
            <person name="Zhou M."/>
            <person name="Andersen M.R."/>
            <person name="Archer D.B."/>
            <person name="Baker S.E."/>
            <person name="Benoit I."/>
            <person name="Brakhage A.A."/>
            <person name="Braus G.H."/>
            <person name="Fischer R."/>
            <person name="Frisvad J.C."/>
            <person name="Goldman G.H."/>
            <person name="Houbraken J."/>
            <person name="Oakley B."/>
            <person name="Pocsi I."/>
            <person name="Scazzocchio C."/>
            <person name="Seiboth B."/>
            <person name="vanKuyk P.A."/>
            <person name="Wortman J."/>
            <person name="Dyer P.S."/>
            <person name="Grigoriev I.V."/>
        </authorList>
    </citation>
    <scope>NUCLEOTIDE SEQUENCE [LARGE SCALE GENOMIC DNA]</scope>
    <source>
        <strain evidence="3">CBS 506.65</strain>
    </source>
</reference>
<evidence type="ECO:0000313" key="2">
    <source>
        <dbReference type="EMBL" id="OJJ42177.1"/>
    </source>
</evidence>
<dbReference type="EMBL" id="KV878366">
    <property type="protein sequence ID" value="OJJ42177.1"/>
    <property type="molecule type" value="Genomic_DNA"/>
</dbReference>
<dbReference type="VEuPathDB" id="FungiDB:ASPZODRAFT_147704"/>
<accession>A0A1L9S4U7</accession>
<dbReference type="RefSeq" id="XP_022576687.1">
    <property type="nucleotide sequence ID" value="XM_022725287.1"/>
</dbReference>
<dbReference type="Gene3D" id="1.20.5.340">
    <property type="match status" value="1"/>
</dbReference>
<sequence length="293" mass="31954">MPVSGRAAPRTGKSGVLVNDHSSSNVSQEEQQQRAEEASEEEKRKEAEATQKRLEADLEKLQGENTALDTAKQGLEAQLGTLSAANAQLEKDKAGLERNIGNLNRTVDDLKAQIGTHENTIADLQRQIREATTLNDDNNLNPEYHGKVVRLVVPNTDLVATMINPVIFARINSSEAEFVVLHKVHPWDRKSAWTISRNGTEYLGDSFHTNGGALVFPTSRGSGDEARSREWLIAQRPGDPNGFIIKNCKEGKVLQKQAGVSVNLGVARIDATCLILADANNSADQVFNLLVKG</sequence>
<proteinExistence type="predicted"/>
<dbReference type="Proteomes" id="UP000184188">
    <property type="component" value="Unassembled WGS sequence"/>
</dbReference>